<dbReference type="GO" id="GO:0015648">
    <property type="term" value="F:lipid-linked peptidoglycan transporter activity"/>
    <property type="evidence" value="ECO:0007669"/>
    <property type="project" value="TreeGrafter"/>
</dbReference>
<feature type="transmembrane region" description="Helical" evidence="6">
    <location>
        <begin position="105"/>
        <end position="122"/>
    </location>
</feature>
<dbReference type="GO" id="GO:0005886">
    <property type="term" value="C:plasma membrane"/>
    <property type="evidence" value="ECO:0007669"/>
    <property type="project" value="TreeGrafter"/>
</dbReference>
<name>A0A9D1ICK2_9FIRM</name>
<dbReference type="GO" id="GO:0051301">
    <property type="term" value="P:cell division"/>
    <property type="evidence" value="ECO:0007669"/>
    <property type="project" value="InterPro"/>
</dbReference>
<feature type="transmembrane region" description="Helical" evidence="6">
    <location>
        <begin position="373"/>
        <end position="393"/>
    </location>
</feature>
<dbReference type="Proteomes" id="UP000824072">
    <property type="component" value="Unassembled WGS sequence"/>
</dbReference>
<keyword evidence="3" id="KW-0133">Cell shape</keyword>
<dbReference type="AlphaFoldDB" id="A0A9D1ICK2"/>
<keyword evidence="5 6" id="KW-0472">Membrane</keyword>
<evidence type="ECO:0000313" key="8">
    <source>
        <dbReference type="Proteomes" id="UP000824072"/>
    </source>
</evidence>
<dbReference type="EMBL" id="DVMU01000070">
    <property type="protein sequence ID" value="HIU33529.1"/>
    <property type="molecule type" value="Genomic_DNA"/>
</dbReference>
<dbReference type="PANTHER" id="PTHR30474">
    <property type="entry name" value="CELL CYCLE PROTEIN"/>
    <property type="match status" value="1"/>
</dbReference>
<evidence type="ECO:0000256" key="2">
    <source>
        <dbReference type="ARBA" id="ARBA00022692"/>
    </source>
</evidence>
<evidence type="ECO:0000313" key="7">
    <source>
        <dbReference type="EMBL" id="HIU33529.1"/>
    </source>
</evidence>
<keyword evidence="4 6" id="KW-1133">Transmembrane helix</keyword>
<feature type="transmembrane region" description="Helical" evidence="6">
    <location>
        <begin position="212"/>
        <end position="231"/>
    </location>
</feature>
<proteinExistence type="predicted"/>
<feature type="transmembrane region" description="Helical" evidence="6">
    <location>
        <begin position="31"/>
        <end position="51"/>
    </location>
</feature>
<reference evidence="7" key="1">
    <citation type="submission" date="2020-10" db="EMBL/GenBank/DDBJ databases">
        <authorList>
            <person name="Gilroy R."/>
        </authorList>
    </citation>
    <scope>NUCLEOTIDE SEQUENCE</scope>
    <source>
        <strain evidence="7">ChiHcec3-11533</strain>
    </source>
</reference>
<dbReference type="PANTHER" id="PTHR30474:SF1">
    <property type="entry name" value="PEPTIDOGLYCAN GLYCOSYLTRANSFERASE MRDB"/>
    <property type="match status" value="1"/>
</dbReference>
<evidence type="ECO:0000256" key="5">
    <source>
        <dbReference type="ARBA" id="ARBA00023136"/>
    </source>
</evidence>
<dbReference type="GO" id="GO:0032153">
    <property type="term" value="C:cell division site"/>
    <property type="evidence" value="ECO:0007669"/>
    <property type="project" value="TreeGrafter"/>
</dbReference>
<evidence type="ECO:0000256" key="1">
    <source>
        <dbReference type="ARBA" id="ARBA00004141"/>
    </source>
</evidence>
<evidence type="ECO:0000256" key="3">
    <source>
        <dbReference type="ARBA" id="ARBA00022960"/>
    </source>
</evidence>
<feature type="transmembrane region" description="Helical" evidence="6">
    <location>
        <begin position="172"/>
        <end position="205"/>
    </location>
</feature>
<accession>A0A9D1ICK2</accession>
<feature type="transmembrane region" description="Helical" evidence="6">
    <location>
        <begin position="71"/>
        <end position="93"/>
    </location>
</feature>
<organism evidence="7 8">
    <name type="scientific">Candidatus Pullichristensenella excrementigallinarum</name>
    <dbReference type="NCBI Taxonomy" id="2840907"/>
    <lineage>
        <taxon>Bacteria</taxon>
        <taxon>Bacillati</taxon>
        <taxon>Bacillota</taxon>
        <taxon>Clostridia</taxon>
        <taxon>Candidatus Pullichristensenella</taxon>
    </lineage>
</organism>
<sequence>MKLRTRASALVKYLRQNKFDRRLIRYFDWPLFLIVFAISMFGVVCIFSASTTEVTETPATIMEMLETQPVTYARLQLIWFAVGLIAMFAIIYFSYEIYGRYANTFYMVNIALLVIVLGMEAGRGGMTAFFNWGSERTFQPSEVGKIAIIIALSKAFAVRVKPVMSVRDLIPLVIYIGIPLLLIIAQPDFGTALVYLAIFAVMVFVSGTNYKLLLGVVACAVLLVIPIWYFMNSSSDSFRLTRILIWLDPQSYPDDARQVLNAQTAVGSGGLWGKGIVSPGSYASLGYISDDHTDFIFAVCCESFGMVGAGALVFFYMLLIGRLIYLAIRTKDPYGSYLIIGVMAMLLFHIVENICMVIGLLPVTGIPLPFMSYGGSNMITNMLGIGLVMNVVMRSRFKERSGRMELRREIRI</sequence>
<reference evidence="7" key="2">
    <citation type="journal article" date="2021" name="PeerJ">
        <title>Extensive microbial diversity within the chicken gut microbiome revealed by metagenomics and culture.</title>
        <authorList>
            <person name="Gilroy R."/>
            <person name="Ravi A."/>
            <person name="Getino M."/>
            <person name="Pursley I."/>
            <person name="Horton D.L."/>
            <person name="Alikhan N.F."/>
            <person name="Baker D."/>
            <person name="Gharbi K."/>
            <person name="Hall N."/>
            <person name="Watson M."/>
            <person name="Adriaenssens E.M."/>
            <person name="Foster-Nyarko E."/>
            <person name="Jarju S."/>
            <person name="Secka A."/>
            <person name="Antonio M."/>
            <person name="Oren A."/>
            <person name="Chaudhuri R.R."/>
            <person name="La Ragione R."/>
            <person name="Hildebrand F."/>
            <person name="Pallen M.J."/>
        </authorList>
    </citation>
    <scope>NUCLEOTIDE SEQUENCE</scope>
    <source>
        <strain evidence="7">ChiHcec3-11533</strain>
    </source>
</reference>
<comment type="caution">
    <text evidence="7">The sequence shown here is derived from an EMBL/GenBank/DDBJ whole genome shotgun (WGS) entry which is preliminary data.</text>
</comment>
<evidence type="ECO:0000256" key="4">
    <source>
        <dbReference type="ARBA" id="ARBA00022989"/>
    </source>
</evidence>
<feature type="transmembrane region" description="Helical" evidence="6">
    <location>
        <begin position="295"/>
        <end position="325"/>
    </location>
</feature>
<evidence type="ECO:0000256" key="6">
    <source>
        <dbReference type="SAM" id="Phobius"/>
    </source>
</evidence>
<dbReference type="InterPro" id="IPR001182">
    <property type="entry name" value="FtsW/RodA"/>
</dbReference>
<gene>
    <name evidence="7" type="ORF">IAB02_03115</name>
</gene>
<protein>
    <submittedName>
        <fullName evidence="7">Rod shape-determining protein RodA</fullName>
    </submittedName>
</protein>
<dbReference type="GO" id="GO:0008360">
    <property type="term" value="P:regulation of cell shape"/>
    <property type="evidence" value="ECO:0007669"/>
    <property type="project" value="UniProtKB-KW"/>
</dbReference>
<keyword evidence="2 6" id="KW-0812">Transmembrane</keyword>
<dbReference type="Pfam" id="PF01098">
    <property type="entry name" value="FTSW_RODA_SPOVE"/>
    <property type="match status" value="1"/>
</dbReference>
<comment type="subcellular location">
    <subcellularLocation>
        <location evidence="1">Membrane</location>
        <topology evidence="1">Multi-pass membrane protein</topology>
    </subcellularLocation>
</comment>
<feature type="transmembrane region" description="Helical" evidence="6">
    <location>
        <begin position="337"/>
        <end position="361"/>
    </location>
</feature>